<gene>
    <name evidence="2" type="ORF">PLOB_00030029</name>
</gene>
<keyword evidence="1" id="KW-0812">Transmembrane</keyword>
<proteinExistence type="predicted"/>
<evidence type="ECO:0000313" key="2">
    <source>
        <dbReference type="EMBL" id="CAH3123503.1"/>
    </source>
</evidence>
<evidence type="ECO:0000256" key="1">
    <source>
        <dbReference type="SAM" id="Phobius"/>
    </source>
</evidence>
<comment type="caution">
    <text evidence="2">The sequence shown here is derived from an EMBL/GenBank/DDBJ whole genome shotgun (WGS) entry which is preliminary data.</text>
</comment>
<name>A0ABN8NZS5_9CNID</name>
<keyword evidence="1" id="KW-1133">Transmembrane helix</keyword>
<organism evidence="2 3">
    <name type="scientific">Porites lobata</name>
    <dbReference type="NCBI Taxonomy" id="104759"/>
    <lineage>
        <taxon>Eukaryota</taxon>
        <taxon>Metazoa</taxon>
        <taxon>Cnidaria</taxon>
        <taxon>Anthozoa</taxon>
        <taxon>Hexacorallia</taxon>
        <taxon>Scleractinia</taxon>
        <taxon>Fungiina</taxon>
        <taxon>Poritidae</taxon>
        <taxon>Porites</taxon>
    </lineage>
</organism>
<dbReference type="EMBL" id="CALNXK010000038">
    <property type="protein sequence ID" value="CAH3123503.1"/>
    <property type="molecule type" value="Genomic_DNA"/>
</dbReference>
<reference evidence="2 3" key="1">
    <citation type="submission" date="2022-05" db="EMBL/GenBank/DDBJ databases">
        <authorList>
            <consortium name="Genoscope - CEA"/>
            <person name="William W."/>
        </authorList>
    </citation>
    <scope>NUCLEOTIDE SEQUENCE [LARGE SCALE GENOMIC DNA]</scope>
</reference>
<dbReference type="Proteomes" id="UP001159405">
    <property type="component" value="Unassembled WGS sequence"/>
</dbReference>
<keyword evidence="1" id="KW-0472">Membrane</keyword>
<sequence length="264" mass="30487">MAEMVYYYGRNGWQEHDLYLFENLAKRHIILKVVESWLENSKIITIGSQVRKCRFFMNKMLLLHVLSLSVLVFLTCGNLHPVVMVSFIEQVKLSLLQTMMRKKLWHVLKVVFQYCYNFGKIVVPSLQQLITPTEKILRKVILYPDPENLASPSHFIVIDFMRQTLPVSWETVTVPFYPEPDDVVIVACADGENYISLIKSVQERDKTVKLFYYIEDPANPGAGLYVTESYGHGSLQLVGWDCILGLAEGHWDGNAWKQEIVRPT</sequence>
<feature type="transmembrane region" description="Helical" evidence="1">
    <location>
        <begin position="61"/>
        <end position="88"/>
    </location>
</feature>
<accession>A0ABN8NZS5</accession>
<evidence type="ECO:0000313" key="3">
    <source>
        <dbReference type="Proteomes" id="UP001159405"/>
    </source>
</evidence>
<keyword evidence="3" id="KW-1185">Reference proteome</keyword>
<protein>
    <submittedName>
        <fullName evidence="2">Uncharacterized protein</fullName>
    </submittedName>
</protein>